<evidence type="ECO:0000313" key="1">
    <source>
        <dbReference type="EMBL" id="KXU16309.1"/>
    </source>
</evidence>
<organism evidence="1 2">
    <name type="scientific">Streptococcus oralis</name>
    <dbReference type="NCBI Taxonomy" id="1303"/>
    <lineage>
        <taxon>Bacteria</taxon>
        <taxon>Bacillati</taxon>
        <taxon>Bacillota</taxon>
        <taxon>Bacilli</taxon>
        <taxon>Lactobacillales</taxon>
        <taxon>Streptococcaceae</taxon>
        <taxon>Streptococcus</taxon>
    </lineage>
</organism>
<dbReference type="AlphaFoldDB" id="A0A139RNL1"/>
<gene>
    <name evidence="1" type="ORF">SORDD17_00485</name>
</gene>
<dbReference type="EMBL" id="LQZE01000098">
    <property type="protein sequence ID" value="KXU16309.1"/>
    <property type="molecule type" value="Genomic_DNA"/>
</dbReference>
<name>A0A139RNL1_STROR</name>
<dbReference type="Proteomes" id="UP000072989">
    <property type="component" value="Unassembled WGS sequence"/>
</dbReference>
<accession>A0A139RNL1</accession>
<evidence type="ECO:0000313" key="2">
    <source>
        <dbReference type="Proteomes" id="UP000072989"/>
    </source>
</evidence>
<reference evidence="1 2" key="1">
    <citation type="submission" date="2016-01" db="EMBL/GenBank/DDBJ databases">
        <title>Highly variable Streptococcus oralis are common among viridans streptococci isolated from primates.</title>
        <authorList>
            <person name="Denapaite D."/>
            <person name="Rieger M."/>
            <person name="Koendgen S."/>
            <person name="Brueckner R."/>
            <person name="Ochigava I."/>
            <person name="Kappeler P."/>
            <person name="Maetz-Rensing K."/>
            <person name="Leendertz F."/>
            <person name="Hakenbeck R."/>
        </authorList>
    </citation>
    <scope>NUCLEOTIDE SEQUENCE [LARGE SCALE GENOMIC DNA]</scope>
    <source>
        <strain evidence="1 2">DD17</strain>
    </source>
</reference>
<dbReference type="PATRIC" id="fig|1303.87.peg.586"/>
<protein>
    <submittedName>
        <fullName evidence="1">Uncharacterized protein</fullName>
    </submittedName>
</protein>
<proteinExistence type="predicted"/>
<sequence length="44" mass="5255">MAGFGESDFEIVYRYFPYFSKKSEKEVNLNPCIRKGFLLAFLLW</sequence>
<comment type="caution">
    <text evidence="1">The sequence shown here is derived from an EMBL/GenBank/DDBJ whole genome shotgun (WGS) entry which is preliminary data.</text>
</comment>